<sequence>TALSTHVTVGQSENYSQRMYTENYTVGECTQTENAHNQSMYTKQCMYTIREST</sequence>
<organism evidence="1">
    <name type="scientific">Arion vulgaris</name>
    <dbReference type="NCBI Taxonomy" id="1028688"/>
    <lineage>
        <taxon>Eukaryota</taxon>
        <taxon>Metazoa</taxon>
        <taxon>Spiralia</taxon>
        <taxon>Lophotrochozoa</taxon>
        <taxon>Mollusca</taxon>
        <taxon>Gastropoda</taxon>
        <taxon>Heterobranchia</taxon>
        <taxon>Euthyneura</taxon>
        <taxon>Panpulmonata</taxon>
        <taxon>Eupulmonata</taxon>
        <taxon>Stylommatophora</taxon>
        <taxon>Helicina</taxon>
        <taxon>Arionoidea</taxon>
        <taxon>Arionidae</taxon>
        <taxon>Arion</taxon>
    </lineage>
</organism>
<gene>
    <name evidence="1" type="primary">ORF212924</name>
</gene>
<name>A0A0B7BUQ9_9EUPU</name>
<reference evidence="1" key="1">
    <citation type="submission" date="2014-12" db="EMBL/GenBank/DDBJ databases">
        <title>Insight into the proteome of Arion vulgaris.</title>
        <authorList>
            <person name="Aradska J."/>
            <person name="Bulat T."/>
            <person name="Smidak R."/>
            <person name="Sarate P."/>
            <person name="Gangsoo J."/>
            <person name="Sialana F."/>
            <person name="Bilban M."/>
            <person name="Lubec G."/>
        </authorList>
    </citation>
    <scope>NUCLEOTIDE SEQUENCE</scope>
    <source>
        <tissue evidence="1">Skin</tissue>
    </source>
</reference>
<dbReference type="EMBL" id="HACG01049792">
    <property type="protein sequence ID" value="CEK96657.1"/>
    <property type="molecule type" value="Transcribed_RNA"/>
</dbReference>
<dbReference type="AlphaFoldDB" id="A0A0B7BUQ9"/>
<protein>
    <submittedName>
        <fullName evidence="1">Uncharacterized protein</fullName>
    </submittedName>
</protein>
<accession>A0A0B7BUQ9</accession>
<proteinExistence type="predicted"/>
<evidence type="ECO:0000313" key="1">
    <source>
        <dbReference type="EMBL" id="CEK96657.1"/>
    </source>
</evidence>
<feature type="non-terminal residue" evidence="1">
    <location>
        <position position="1"/>
    </location>
</feature>